<evidence type="ECO:0000313" key="2">
    <source>
        <dbReference type="Proteomes" id="UP001161757"/>
    </source>
</evidence>
<protein>
    <submittedName>
        <fullName evidence="1">Uncharacterized protein</fullName>
    </submittedName>
</protein>
<proteinExistence type="predicted"/>
<dbReference type="AlphaFoldDB" id="A0AAN6F1S5"/>
<evidence type="ECO:0000313" key="1">
    <source>
        <dbReference type="EMBL" id="KAJ8995901.1"/>
    </source>
</evidence>
<dbReference type="Proteomes" id="UP001161757">
    <property type="component" value="Unassembled WGS sequence"/>
</dbReference>
<name>A0AAN6F1S5_EXODE</name>
<reference evidence="1" key="1">
    <citation type="submission" date="2023-01" db="EMBL/GenBank/DDBJ databases">
        <title>Exophiala dermititidis isolated from Cystic Fibrosis Patient.</title>
        <authorList>
            <person name="Kurbessoian T."/>
            <person name="Crocker A."/>
            <person name="Murante D."/>
            <person name="Hogan D.A."/>
            <person name="Stajich J.E."/>
        </authorList>
    </citation>
    <scope>NUCLEOTIDE SEQUENCE</scope>
    <source>
        <strain evidence="1">Ex8</strain>
    </source>
</reference>
<dbReference type="EMBL" id="JAJGCB010000001">
    <property type="protein sequence ID" value="KAJ8995901.1"/>
    <property type="molecule type" value="Genomic_DNA"/>
</dbReference>
<comment type="caution">
    <text evidence="1">The sequence shown here is derived from an EMBL/GenBank/DDBJ whole genome shotgun (WGS) entry which is preliminary data.</text>
</comment>
<accession>A0AAN6F1S5</accession>
<gene>
    <name evidence="1" type="ORF">HRR80_000650</name>
</gene>
<organism evidence="1 2">
    <name type="scientific">Exophiala dermatitidis</name>
    <name type="common">Black yeast-like fungus</name>
    <name type="synonym">Wangiella dermatitidis</name>
    <dbReference type="NCBI Taxonomy" id="5970"/>
    <lineage>
        <taxon>Eukaryota</taxon>
        <taxon>Fungi</taxon>
        <taxon>Dikarya</taxon>
        <taxon>Ascomycota</taxon>
        <taxon>Pezizomycotina</taxon>
        <taxon>Eurotiomycetes</taxon>
        <taxon>Chaetothyriomycetidae</taxon>
        <taxon>Chaetothyriales</taxon>
        <taxon>Herpotrichiellaceae</taxon>
        <taxon>Exophiala</taxon>
    </lineage>
</organism>
<sequence length="108" mass="11646">MSSPANIDDLQPRTIRQRNVLRSSPGAAVRFFRHVRCQAFPQPSLSPSPKGKVSTMISIVLRSSFARSSIWGSGDISKSSNPLAQDVSGIYQPQLALGWSTFAGAGTR</sequence>